<keyword evidence="3" id="KW-0238">DNA-binding</keyword>
<dbReference type="STRING" id="1658172.A0A1B7P263"/>
<dbReference type="SMART" id="SM00066">
    <property type="entry name" value="GAL4"/>
    <property type="match status" value="1"/>
</dbReference>
<feature type="compositionally biased region" description="Polar residues" evidence="6">
    <location>
        <begin position="549"/>
        <end position="568"/>
    </location>
</feature>
<dbReference type="PANTHER" id="PTHR31668">
    <property type="entry name" value="GLUCOSE TRANSPORT TRANSCRIPTION REGULATOR RGT1-RELATED-RELATED"/>
    <property type="match status" value="1"/>
</dbReference>
<feature type="region of interest" description="Disordered" evidence="6">
    <location>
        <begin position="532"/>
        <end position="568"/>
    </location>
</feature>
<name>A0A1B7P263_9EURO</name>
<dbReference type="EMBL" id="LGUA01000236">
    <property type="protein sequence ID" value="OAX82937.1"/>
    <property type="molecule type" value="Genomic_DNA"/>
</dbReference>
<dbReference type="OrthoDB" id="4132249at2759"/>
<keyword evidence="1" id="KW-0479">Metal-binding</keyword>
<dbReference type="PROSITE" id="PS50048">
    <property type="entry name" value="ZN2_CY6_FUNGAL_2"/>
    <property type="match status" value="1"/>
</dbReference>
<dbReference type="GO" id="GO:0003677">
    <property type="term" value="F:DNA binding"/>
    <property type="evidence" value="ECO:0007669"/>
    <property type="project" value="UniProtKB-KW"/>
</dbReference>
<evidence type="ECO:0000256" key="5">
    <source>
        <dbReference type="ARBA" id="ARBA00023242"/>
    </source>
</evidence>
<evidence type="ECO:0000259" key="7">
    <source>
        <dbReference type="PROSITE" id="PS50048"/>
    </source>
</evidence>
<dbReference type="GO" id="GO:0000981">
    <property type="term" value="F:DNA-binding transcription factor activity, RNA polymerase II-specific"/>
    <property type="evidence" value="ECO:0007669"/>
    <property type="project" value="InterPro"/>
</dbReference>
<dbReference type="CDD" id="cd12148">
    <property type="entry name" value="fungal_TF_MHR"/>
    <property type="match status" value="1"/>
</dbReference>
<evidence type="ECO:0000256" key="2">
    <source>
        <dbReference type="ARBA" id="ARBA00023015"/>
    </source>
</evidence>
<keyword evidence="5" id="KW-0539">Nucleus</keyword>
<keyword evidence="4" id="KW-0804">Transcription</keyword>
<feature type="domain" description="Zn(2)-C6 fungal-type" evidence="7">
    <location>
        <begin position="13"/>
        <end position="42"/>
    </location>
</feature>
<reference evidence="8 9" key="1">
    <citation type="submission" date="2015-07" db="EMBL/GenBank/DDBJ databases">
        <title>Emmonsia species relationships and genome sequence.</title>
        <authorList>
            <person name="Cuomo C.A."/>
            <person name="Schwartz I.S."/>
            <person name="Kenyon C."/>
            <person name="de Hoog G.S."/>
            <person name="Govender N.P."/>
            <person name="Botha A."/>
            <person name="Moreno L."/>
            <person name="de Vries M."/>
            <person name="Munoz J.F."/>
            <person name="Stielow J.B."/>
        </authorList>
    </citation>
    <scope>NUCLEOTIDE SEQUENCE [LARGE SCALE GENOMIC DNA]</scope>
    <source>
        <strain evidence="8 9">CBS 136260</strain>
    </source>
</reference>
<feature type="compositionally biased region" description="Basic and acidic residues" evidence="6">
    <location>
        <begin position="534"/>
        <end position="547"/>
    </location>
</feature>
<evidence type="ECO:0000313" key="9">
    <source>
        <dbReference type="Proteomes" id="UP000091918"/>
    </source>
</evidence>
<dbReference type="AlphaFoldDB" id="A0A1B7P263"/>
<gene>
    <name evidence="8" type="ORF">ACJ72_02707</name>
</gene>
<evidence type="ECO:0000256" key="4">
    <source>
        <dbReference type="ARBA" id="ARBA00023163"/>
    </source>
</evidence>
<dbReference type="PANTHER" id="PTHR31668:SF19">
    <property type="entry name" value="ZN(2)-C6 FUNGAL-TYPE DOMAIN-CONTAINING PROTEIN-RELATED"/>
    <property type="match status" value="1"/>
</dbReference>
<proteinExistence type="predicted"/>
<accession>A0A1B7P263</accession>
<dbReference type="Pfam" id="PF00172">
    <property type="entry name" value="Zn_clus"/>
    <property type="match status" value="1"/>
</dbReference>
<organism evidence="8 9">
    <name type="scientific">Emergomyces africanus</name>
    <dbReference type="NCBI Taxonomy" id="1955775"/>
    <lineage>
        <taxon>Eukaryota</taxon>
        <taxon>Fungi</taxon>
        <taxon>Dikarya</taxon>
        <taxon>Ascomycota</taxon>
        <taxon>Pezizomycotina</taxon>
        <taxon>Eurotiomycetes</taxon>
        <taxon>Eurotiomycetidae</taxon>
        <taxon>Onygenales</taxon>
        <taxon>Ajellomycetaceae</taxon>
        <taxon>Emergomyces</taxon>
    </lineage>
</organism>
<keyword evidence="2" id="KW-0805">Transcription regulation</keyword>
<protein>
    <recommendedName>
        <fullName evidence="7">Zn(2)-C6 fungal-type domain-containing protein</fullName>
    </recommendedName>
</protein>
<evidence type="ECO:0000256" key="1">
    <source>
        <dbReference type="ARBA" id="ARBA00022723"/>
    </source>
</evidence>
<dbReference type="InterPro" id="IPR036864">
    <property type="entry name" value="Zn2-C6_fun-type_DNA-bd_sf"/>
</dbReference>
<evidence type="ECO:0000256" key="6">
    <source>
        <dbReference type="SAM" id="MobiDB-lite"/>
    </source>
</evidence>
<dbReference type="Gene3D" id="4.10.240.10">
    <property type="entry name" value="Zn(2)-C6 fungal-type DNA-binding domain"/>
    <property type="match status" value="1"/>
</dbReference>
<dbReference type="Pfam" id="PF04082">
    <property type="entry name" value="Fungal_trans"/>
    <property type="match status" value="1"/>
</dbReference>
<dbReference type="PROSITE" id="PS00463">
    <property type="entry name" value="ZN2_CY6_FUNGAL_1"/>
    <property type="match status" value="1"/>
</dbReference>
<dbReference type="InterPro" id="IPR007219">
    <property type="entry name" value="XnlR_reg_dom"/>
</dbReference>
<dbReference type="GO" id="GO:0008270">
    <property type="term" value="F:zinc ion binding"/>
    <property type="evidence" value="ECO:0007669"/>
    <property type="project" value="InterPro"/>
</dbReference>
<evidence type="ECO:0000256" key="3">
    <source>
        <dbReference type="ARBA" id="ARBA00023125"/>
    </source>
</evidence>
<dbReference type="GO" id="GO:0006351">
    <property type="term" value="P:DNA-templated transcription"/>
    <property type="evidence" value="ECO:0007669"/>
    <property type="project" value="InterPro"/>
</dbReference>
<feature type="region of interest" description="Disordered" evidence="6">
    <location>
        <begin position="61"/>
        <end position="97"/>
    </location>
</feature>
<dbReference type="CDD" id="cd00067">
    <property type="entry name" value="GAL4"/>
    <property type="match status" value="1"/>
</dbReference>
<dbReference type="Proteomes" id="UP000091918">
    <property type="component" value="Unassembled WGS sequence"/>
</dbReference>
<dbReference type="InterPro" id="IPR050797">
    <property type="entry name" value="Carb_Metab_Trans_Reg"/>
</dbReference>
<dbReference type="InterPro" id="IPR001138">
    <property type="entry name" value="Zn2Cys6_DnaBD"/>
</dbReference>
<comment type="caution">
    <text evidence="8">The sequence shown here is derived from an EMBL/GenBank/DDBJ whole genome shotgun (WGS) entry which is preliminary data.</text>
</comment>
<evidence type="ECO:0000313" key="8">
    <source>
        <dbReference type="EMBL" id="OAX82937.1"/>
    </source>
</evidence>
<sequence>MNARGATPPMKQVCDNCRRRKLKCNRLHPCDRCRNALLRCAYTDVLQRKGPKFRTFYTRSSAGSTAEESPSSLSFPTPPPSTFLGTLDSDPRLTPQHTPPLFLPGPTMASDDSGWKPSSNPHPATTRLSPLVILAHVNVYLKYLFPIMPIFKPDELLADSNEPEQLNLPRYAFIVALCAATHIQLKLDGPTHNHKPGENLSLVNGETSISGEDLLSEALRARSDYDFIESPSIDNLLTSFYLFAAYGNLDKQDHAWYYLSQALFMAHRLGLHQESSYSSTFDVTKAEERRRVFWLLFITERAYALQKIKPVILRNSIRKPEVLNGEDPIIAYGFLNMINLFEKLTPELYDWITFGQKDEISGQALVNLILCDLSSPISLEGVLDTQQVNVLITQQWLRTAMWRLPTQGLPEKTSESQDILPRQVPIKAVKPTTEVIGATSPATVDSHWIGLFHRLHQLFPYLPRCIDGGELLRWILTTVSRIRGLVTLVPNFFGPKRGMFYGSDYPTVSRILSHSSDIRKRDVKNECWQQLTADRGDEGEQETHGGRIENQTEPATAGSTGTGYTKYL</sequence>
<keyword evidence="9" id="KW-1185">Reference proteome</keyword>
<dbReference type="SMART" id="SM00906">
    <property type="entry name" value="Fungal_trans"/>
    <property type="match status" value="1"/>
</dbReference>
<dbReference type="SUPFAM" id="SSF57701">
    <property type="entry name" value="Zn2/Cys6 DNA-binding domain"/>
    <property type="match status" value="1"/>
</dbReference>